<organism evidence="9 10">
    <name type="scientific">Micavibrio aeruginosavorus</name>
    <dbReference type="NCBI Taxonomy" id="349221"/>
    <lineage>
        <taxon>Bacteria</taxon>
        <taxon>Pseudomonadati</taxon>
        <taxon>Bdellovibrionota</taxon>
        <taxon>Bdellovibrionia</taxon>
        <taxon>Bdellovibrionales</taxon>
        <taxon>Pseudobdellovibrionaceae</taxon>
        <taxon>Micavibrio</taxon>
    </lineage>
</organism>
<dbReference type="GO" id="GO:0005886">
    <property type="term" value="C:plasma membrane"/>
    <property type="evidence" value="ECO:0007669"/>
    <property type="project" value="UniProtKB-SubCell"/>
</dbReference>
<evidence type="ECO:0000256" key="4">
    <source>
        <dbReference type="ARBA" id="ARBA00022692"/>
    </source>
</evidence>
<dbReference type="InterPro" id="IPR007227">
    <property type="entry name" value="Cell_shape_determining_MreD"/>
</dbReference>
<sequence length="189" mass="21180">MARRRKSRASGISEISFSWRGLETIIRLFVAYVLLGLLFLLNLTALPIPHAGVIKPDFVLMAVYYWAIFRPRLIPTWLCFGAGILLDVLSLTPPGLQAFILVLAQSLVRDQRKFLMAQPYISLWAIFGFVAMMAAGIQWGLFGLVNDMQWPAIMPVAIRVLVTLCLFPVVTMALIGTHRFLSPAQNSYP</sequence>
<accession>A0A7T5R1X3</accession>
<evidence type="ECO:0000256" key="6">
    <source>
        <dbReference type="ARBA" id="ARBA00022989"/>
    </source>
</evidence>
<keyword evidence="6 8" id="KW-1133">Transmembrane helix</keyword>
<evidence type="ECO:0000313" key="9">
    <source>
        <dbReference type="EMBL" id="QQG36043.1"/>
    </source>
</evidence>
<feature type="transmembrane region" description="Helical" evidence="8">
    <location>
        <begin position="156"/>
        <end position="181"/>
    </location>
</feature>
<dbReference type="EMBL" id="CP066681">
    <property type="protein sequence ID" value="QQG36043.1"/>
    <property type="molecule type" value="Genomic_DNA"/>
</dbReference>
<keyword evidence="3" id="KW-1003">Cell membrane</keyword>
<dbReference type="Proteomes" id="UP000595362">
    <property type="component" value="Chromosome"/>
</dbReference>
<dbReference type="AlphaFoldDB" id="A0A7T5R1X3"/>
<gene>
    <name evidence="9" type="primary">mreD</name>
    <name evidence="9" type="ORF">HYS17_11195</name>
</gene>
<feature type="transmembrane region" description="Helical" evidence="8">
    <location>
        <begin position="123"/>
        <end position="144"/>
    </location>
</feature>
<comment type="similarity">
    <text evidence="2">Belongs to the MreD family.</text>
</comment>
<comment type="subcellular location">
    <subcellularLocation>
        <location evidence="1">Cell membrane</location>
        <topology evidence="1">Multi-pass membrane protein</topology>
    </subcellularLocation>
</comment>
<evidence type="ECO:0000256" key="1">
    <source>
        <dbReference type="ARBA" id="ARBA00004651"/>
    </source>
</evidence>
<dbReference type="Pfam" id="PF04093">
    <property type="entry name" value="MreD"/>
    <property type="match status" value="1"/>
</dbReference>
<evidence type="ECO:0000256" key="8">
    <source>
        <dbReference type="SAM" id="Phobius"/>
    </source>
</evidence>
<dbReference type="NCBIfam" id="TIGR03426">
    <property type="entry name" value="shape_MreD"/>
    <property type="match status" value="1"/>
</dbReference>
<feature type="transmembrane region" description="Helical" evidence="8">
    <location>
        <begin position="78"/>
        <end position="103"/>
    </location>
</feature>
<evidence type="ECO:0000256" key="3">
    <source>
        <dbReference type="ARBA" id="ARBA00022475"/>
    </source>
</evidence>
<keyword evidence="5" id="KW-0133">Cell shape</keyword>
<keyword evidence="7 8" id="KW-0472">Membrane</keyword>
<keyword evidence="4 8" id="KW-0812">Transmembrane</keyword>
<dbReference type="GO" id="GO:0008360">
    <property type="term" value="P:regulation of cell shape"/>
    <property type="evidence" value="ECO:0007669"/>
    <property type="project" value="UniProtKB-KW"/>
</dbReference>
<feature type="transmembrane region" description="Helical" evidence="8">
    <location>
        <begin position="21"/>
        <end position="41"/>
    </location>
</feature>
<evidence type="ECO:0000256" key="5">
    <source>
        <dbReference type="ARBA" id="ARBA00022960"/>
    </source>
</evidence>
<proteinExistence type="inferred from homology"/>
<name>A0A7T5R1X3_9BACT</name>
<evidence type="ECO:0000256" key="7">
    <source>
        <dbReference type="ARBA" id="ARBA00023136"/>
    </source>
</evidence>
<evidence type="ECO:0000256" key="2">
    <source>
        <dbReference type="ARBA" id="ARBA00007776"/>
    </source>
</evidence>
<protein>
    <submittedName>
        <fullName evidence="9">Rod shape-determining protein MreD</fullName>
    </submittedName>
</protein>
<evidence type="ECO:0000313" key="10">
    <source>
        <dbReference type="Proteomes" id="UP000595362"/>
    </source>
</evidence>
<reference evidence="9 10" key="1">
    <citation type="submission" date="2020-07" db="EMBL/GenBank/DDBJ databases">
        <title>Huge and variable diversity of episymbiotic CPR bacteria and DPANN archaea in groundwater ecosystems.</title>
        <authorList>
            <person name="He C.Y."/>
            <person name="Keren R."/>
            <person name="Whittaker M."/>
            <person name="Farag I.F."/>
            <person name="Doudna J."/>
            <person name="Cate J.H.D."/>
            <person name="Banfield J.F."/>
        </authorList>
    </citation>
    <scope>NUCLEOTIDE SEQUENCE [LARGE SCALE GENOMIC DNA]</scope>
    <source>
        <strain evidence="9">NC_groundwater_70_Ag_B-0.1um_54_66</strain>
    </source>
</reference>